<evidence type="ECO:0000313" key="2">
    <source>
        <dbReference type="EnsemblPlants" id="ORUFI03G20490.1"/>
    </source>
</evidence>
<evidence type="ECO:0008006" key="4">
    <source>
        <dbReference type="Google" id="ProtNLM"/>
    </source>
</evidence>
<dbReference type="HOGENOM" id="CLU_2076952_0_0_1"/>
<feature type="compositionally biased region" description="Low complexity" evidence="1">
    <location>
        <begin position="26"/>
        <end position="38"/>
    </location>
</feature>
<feature type="region of interest" description="Disordered" evidence="1">
    <location>
        <begin position="1"/>
        <end position="51"/>
    </location>
</feature>
<keyword evidence="3" id="KW-1185">Reference proteome</keyword>
<reference evidence="2" key="2">
    <citation type="submission" date="2015-06" db="UniProtKB">
        <authorList>
            <consortium name="EnsemblPlants"/>
        </authorList>
    </citation>
    <scope>IDENTIFICATION</scope>
</reference>
<dbReference type="Gramene" id="ORUFI03G20490.1">
    <property type="protein sequence ID" value="ORUFI03G20490.1"/>
    <property type="gene ID" value="ORUFI03G20490"/>
</dbReference>
<dbReference type="Proteomes" id="UP000008022">
    <property type="component" value="Unassembled WGS sequence"/>
</dbReference>
<sequence>MPNGGGGGLDAQRQRWARWPTAATSMRRAGCATTAAGRMTRDGSGNLDGRRQRRARCVTAAAGCAAAGSMCDGGDGRWPAASSMGDDDGGRCPTAAASSMGDDGVGHRSMGDGDVEEN</sequence>
<protein>
    <recommendedName>
        <fullName evidence="4">DUF834 domain-containing protein</fullName>
    </recommendedName>
</protein>
<evidence type="ECO:0000313" key="3">
    <source>
        <dbReference type="Proteomes" id="UP000008022"/>
    </source>
</evidence>
<dbReference type="AlphaFoldDB" id="A0A0E0NVZ3"/>
<dbReference type="EnsemblPlants" id="ORUFI03G20490.1">
    <property type="protein sequence ID" value="ORUFI03G20490.1"/>
    <property type="gene ID" value="ORUFI03G20490"/>
</dbReference>
<reference evidence="3" key="1">
    <citation type="submission" date="2013-06" db="EMBL/GenBank/DDBJ databases">
        <authorList>
            <person name="Zhao Q."/>
        </authorList>
    </citation>
    <scope>NUCLEOTIDE SEQUENCE</scope>
    <source>
        <strain evidence="3">cv. W1943</strain>
    </source>
</reference>
<accession>A0A0E0NVZ3</accession>
<feature type="region of interest" description="Disordered" evidence="1">
    <location>
        <begin position="75"/>
        <end position="118"/>
    </location>
</feature>
<organism evidence="2 3">
    <name type="scientific">Oryza rufipogon</name>
    <name type="common">Brownbeard rice</name>
    <name type="synonym">Asian wild rice</name>
    <dbReference type="NCBI Taxonomy" id="4529"/>
    <lineage>
        <taxon>Eukaryota</taxon>
        <taxon>Viridiplantae</taxon>
        <taxon>Streptophyta</taxon>
        <taxon>Embryophyta</taxon>
        <taxon>Tracheophyta</taxon>
        <taxon>Spermatophyta</taxon>
        <taxon>Magnoliopsida</taxon>
        <taxon>Liliopsida</taxon>
        <taxon>Poales</taxon>
        <taxon>Poaceae</taxon>
        <taxon>BOP clade</taxon>
        <taxon>Oryzoideae</taxon>
        <taxon>Oryzeae</taxon>
        <taxon>Oryzinae</taxon>
        <taxon>Oryza</taxon>
    </lineage>
</organism>
<evidence type="ECO:0000256" key="1">
    <source>
        <dbReference type="SAM" id="MobiDB-lite"/>
    </source>
</evidence>
<proteinExistence type="predicted"/>
<name>A0A0E0NVZ3_ORYRU</name>